<comment type="caution">
    <text evidence="1">The sequence shown here is derived from an EMBL/GenBank/DDBJ whole genome shotgun (WGS) entry which is preliminary data.</text>
</comment>
<gene>
    <name evidence="1" type="ORF">ECRASSUSDP1_LOCUS14764</name>
</gene>
<dbReference type="Proteomes" id="UP001295684">
    <property type="component" value="Unassembled WGS sequence"/>
</dbReference>
<sequence length="313" mass="36738">MAIQSDFVYDVGADEEINNVKLVKELEKFQEPKKISCELDLEEQAMKYIFAMKFFKAKFADRDMNATKNLLRIGRRSLKSPMKLDPKIILSHPKRHQITETNGIKEFRTMENKSDESDILENSVSTESEKTKVIKKKQFNLTYTLEQKKKTQRCPKTTIKEHQKKLIKRASSKCIRNTQFQPKYKLASEIGKLKMIQRRNLNIIHEKFNQIYSKDIFLQSSRKARPSCSTKRETIKKYLGLKPVRTLFQPNSRFRNTRRSCNMESPSIISLIEHTKKVKGAQYLQKVNTLKHGRVVGSKSNLKPRDITQRFFE</sequence>
<dbReference type="EMBL" id="CAMPGE010014768">
    <property type="protein sequence ID" value="CAI2373418.1"/>
    <property type="molecule type" value="Genomic_DNA"/>
</dbReference>
<evidence type="ECO:0000313" key="1">
    <source>
        <dbReference type="EMBL" id="CAI2373418.1"/>
    </source>
</evidence>
<organism evidence="1 2">
    <name type="scientific">Euplotes crassus</name>
    <dbReference type="NCBI Taxonomy" id="5936"/>
    <lineage>
        <taxon>Eukaryota</taxon>
        <taxon>Sar</taxon>
        <taxon>Alveolata</taxon>
        <taxon>Ciliophora</taxon>
        <taxon>Intramacronucleata</taxon>
        <taxon>Spirotrichea</taxon>
        <taxon>Hypotrichia</taxon>
        <taxon>Euplotida</taxon>
        <taxon>Euplotidae</taxon>
        <taxon>Moneuplotes</taxon>
    </lineage>
</organism>
<evidence type="ECO:0000313" key="2">
    <source>
        <dbReference type="Proteomes" id="UP001295684"/>
    </source>
</evidence>
<accession>A0AAD2CXT9</accession>
<dbReference type="AlphaFoldDB" id="A0AAD2CXT9"/>
<protein>
    <submittedName>
        <fullName evidence="1">Uncharacterized protein</fullName>
    </submittedName>
</protein>
<name>A0AAD2CXT9_EUPCR</name>
<proteinExistence type="predicted"/>
<reference evidence="1" key="1">
    <citation type="submission" date="2023-07" db="EMBL/GenBank/DDBJ databases">
        <authorList>
            <consortium name="AG Swart"/>
            <person name="Singh M."/>
            <person name="Singh A."/>
            <person name="Seah K."/>
            <person name="Emmerich C."/>
        </authorList>
    </citation>
    <scope>NUCLEOTIDE SEQUENCE</scope>
    <source>
        <strain evidence="1">DP1</strain>
    </source>
</reference>
<keyword evidence="2" id="KW-1185">Reference proteome</keyword>